<gene>
    <name evidence="2" type="ORF">PIB30_033688</name>
</gene>
<evidence type="ECO:0000256" key="1">
    <source>
        <dbReference type="SAM" id="MobiDB-lite"/>
    </source>
</evidence>
<dbReference type="EMBL" id="JASCZI010181396">
    <property type="protein sequence ID" value="MED6182974.1"/>
    <property type="molecule type" value="Genomic_DNA"/>
</dbReference>
<dbReference type="Proteomes" id="UP001341840">
    <property type="component" value="Unassembled WGS sequence"/>
</dbReference>
<protein>
    <submittedName>
        <fullName evidence="2">Uncharacterized protein</fullName>
    </submittedName>
</protein>
<comment type="caution">
    <text evidence="2">The sequence shown here is derived from an EMBL/GenBank/DDBJ whole genome shotgun (WGS) entry which is preliminary data.</text>
</comment>
<evidence type="ECO:0000313" key="3">
    <source>
        <dbReference type="Proteomes" id="UP001341840"/>
    </source>
</evidence>
<proteinExistence type="predicted"/>
<organism evidence="2 3">
    <name type="scientific">Stylosanthes scabra</name>
    <dbReference type="NCBI Taxonomy" id="79078"/>
    <lineage>
        <taxon>Eukaryota</taxon>
        <taxon>Viridiplantae</taxon>
        <taxon>Streptophyta</taxon>
        <taxon>Embryophyta</taxon>
        <taxon>Tracheophyta</taxon>
        <taxon>Spermatophyta</taxon>
        <taxon>Magnoliopsida</taxon>
        <taxon>eudicotyledons</taxon>
        <taxon>Gunneridae</taxon>
        <taxon>Pentapetalae</taxon>
        <taxon>rosids</taxon>
        <taxon>fabids</taxon>
        <taxon>Fabales</taxon>
        <taxon>Fabaceae</taxon>
        <taxon>Papilionoideae</taxon>
        <taxon>50 kb inversion clade</taxon>
        <taxon>dalbergioids sensu lato</taxon>
        <taxon>Dalbergieae</taxon>
        <taxon>Pterocarpus clade</taxon>
        <taxon>Stylosanthes</taxon>
    </lineage>
</organism>
<sequence>MVRPQASRARAVRHSAEATKLHGAMDRKRKALVAKGKGKLTMPPTRKSLRLTGLPPFLPPTSPKSVLRPNKLLVLAIAADAVEIHPKPRGNTQAVTPQFSTPCTAPTIEMPHFLT</sequence>
<accession>A0ABU6WB04</accession>
<keyword evidence="3" id="KW-1185">Reference proteome</keyword>
<reference evidence="2 3" key="1">
    <citation type="journal article" date="2023" name="Plants (Basel)">
        <title>Bridging the Gap: Combining Genomics and Transcriptomics Approaches to Understand Stylosanthes scabra, an Orphan Legume from the Brazilian Caatinga.</title>
        <authorList>
            <person name="Ferreira-Neto J.R.C."/>
            <person name="da Silva M.D."/>
            <person name="Binneck E."/>
            <person name="de Melo N.F."/>
            <person name="da Silva R.H."/>
            <person name="de Melo A.L.T.M."/>
            <person name="Pandolfi V."/>
            <person name="Bustamante F.O."/>
            <person name="Brasileiro-Vidal A.C."/>
            <person name="Benko-Iseppon A.M."/>
        </authorList>
    </citation>
    <scope>NUCLEOTIDE SEQUENCE [LARGE SCALE GENOMIC DNA]</scope>
    <source>
        <tissue evidence="2">Leaves</tissue>
    </source>
</reference>
<evidence type="ECO:0000313" key="2">
    <source>
        <dbReference type="EMBL" id="MED6182974.1"/>
    </source>
</evidence>
<feature type="region of interest" description="Disordered" evidence="1">
    <location>
        <begin position="1"/>
        <end position="65"/>
    </location>
</feature>
<name>A0ABU6WB04_9FABA</name>
<feature type="compositionally biased region" description="Basic and acidic residues" evidence="1">
    <location>
        <begin position="14"/>
        <end position="26"/>
    </location>
</feature>
<feature type="compositionally biased region" description="Basic residues" evidence="1">
    <location>
        <begin position="27"/>
        <end position="38"/>
    </location>
</feature>